<feature type="region of interest" description="Disordered" evidence="1">
    <location>
        <begin position="1"/>
        <end position="85"/>
    </location>
</feature>
<dbReference type="AlphaFoldDB" id="A0A3N4M3A3"/>
<accession>A0A3N4M3A3</accession>
<proteinExistence type="predicted"/>
<dbReference type="EMBL" id="ML121540">
    <property type="protein sequence ID" value="RPB24785.1"/>
    <property type="molecule type" value="Genomic_DNA"/>
</dbReference>
<organism evidence="2 3">
    <name type="scientific">Terfezia boudieri ATCC MYA-4762</name>
    <dbReference type="NCBI Taxonomy" id="1051890"/>
    <lineage>
        <taxon>Eukaryota</taxon>
        <taxon>Fungi</taxon>
        <taxon>Dikarya</taxon>
        <taxon>Ascomycota</taxon>
        <taxon>Pezizomycotina</taxon>
        <taxon>Pezizomycetes</taxon>
        <taxon>Pezizales</taxon>
        <taxon>Pezizaceae</taxon>
        <taxon>Terfezia</taxon>
    </lineage>
</organism>
<name>A0A3N4M3A3_9PEZI</name>
<evidence type="ECO:0000256" key="1">
    <source>
        <dbReference type="SAM" id="MobiDB-lite"/>
    </source>
</evidence>
<feature type="compositionally biased region" description="Basic residues" evidence="1">
    <location>
        <begin position="28"/>
        <end position="44"/>
    </location>
</feature>
<keyword evidence="3" id="KW-1185">Reference proteome</keyword>
<evidence type="ECO:0000313" key="3">
    <source>
        <dbReference type="Proteomes" id="UP000267821"/>
    </source>
</evidence>
<sequence length="131" mass="15153">MRGETVTEDGVSRQHILPLNPSASPTRTNKRRKINEIRKQRKAKQCKEQSTQRVERGNLATHNKMKLTTKSEQMKSSDHIVPSPFSIPVHHPTHCTLFQPMPIAYNQISNHRTSIVIHEKCKRLTPHRHDP</sequence>
<reference evidence="2 3" key="1">
    <citation type="journal article" date="2018" name="Nat. Ecol. Evol.">
        <title>Pezizomycetes genomes reveal the molecular basis of ectomycorrhizal truffle lifestyle.</title>
        <authorList>
            <person name="Murat C."/>
            <person name="Payen T."/>
            <person name="Noel B."/>
            <person name="Kuo A."/>
            <person name="Morin E."/>
            <person name="Chen J."/>
            <person name="Kohler A."/>
            <person name="Krizsan K."/>
            <person name="Balestrini R."/>
            <person name="Da Silva C."/>
            <person name="Montanini B."/>
            <person name="Hainaut M."/>
            <person name="Levati E."/>
            <person name="Barry K.W."/>
            <person name="Belfiori B."/>
            <person name="Cichocki N."/>
            <person name="Clum A."/>
            <person name="Dockter R.B."/>
            <person name="Fauchery L."/>
            <person name="Guy J."/>
            <person name="Iotti M."/>
            <person name="Le Tacon F."/>
            <person name="Lindquist E.A."/>
            <person name="Lipzen A."/>
            <person name="Malagnac F."/>
            <person name="Mello A."/>
            <person name="Molinier V."/>
            <person name="Miyauchi S."/>
            <person name="Poulain J."/>
            <person name="Riccioni C."/>
            <person name="Rubini A."/>
            <person name="Sitrit Y."/>
            <person name="Splivallo R."/>
            <person name="Traeger S."/>
            <person name="Wang M."/>
            <person name="Zifcakova L."/>
            <person name="Wipf D."/>
            <person name="Zambonelli A."/>
            <person name="Paolocci F."/>
            <person name="Nowrousian M."/>
            <person name="Ottonello S."/>
            <person name="Baldrian P."/>
            <person name="Spatafora J.W."/>
            <person name="Henrissat B."/>
            <person name="Nagy L.G."/>
            <person name="Aury J.M."/>
            <person name="Wincker P."/>
            <person name="Grigoriev I.V."/>
            <person name="Bonfante P."/>
            <person name="Martin F.M."/>
        </authorList>
    </citation>
    <scope>NUCLEOTIDE SEQUENCE [LARGE SCALE GENOMIC DNA]</scope>
    <source>
        <strain evidence="2 3">ATCC MYA-4762</strain>
    </source>
</reference>
<protein>
    <submittedName>
        <fullName evidence="2">Uncharacterized protein</fullName>
    </submittedName>
</protein>
<dbReference type="Proteomes" id="UP000267821">
    <property type="component" value="Unassembled WGS sequence"/>
</dbReference>
<gene>
    <name evidence="2" type="ORF">L211DRAFT_148898</name>
</gene>
<dbReference type="InParanoid" id="A0A3N4M3A3"/>
<evidence type="ECO:0000313" key="2">
    <source>
        <dbReference type="EMBL" id="RPB24785.1"/>
    </source>
</evidence>